<proteinExistence type="predicted"/>
<reference evidence="3" key="1">
    <citation type="journal article" date="2019" name="Int. J. Syst. Evol. Microbiol.">
        <title>The Global Catalogue of Microorganisms (GCM) 10K type strain sequencing project: providing services to taxonomists for standard genome sequencing and annotation.</title>
        <authorList>
            <consortium name="The Broad Institute Genomics Platform"/>
            <consortium name="The Broad Institute Genome Sequencing Center for Infectious Disease"/>
            <person name="Wu L."/>
            <person name="Ma J."/>
        </authorList>
    </citation>
    <scope>NUCLEOTIDE SEQUENCE [LARGE SCALE GENOMIC DNA]</scope>
    <source>
        <strain evidence="3">CGMCC 4.7638</strain>
    </source>
</reference>
<keyword evidence="3" id="KW-1185">Reference proteome</keyword>
<name>A0ABW5I3K6_9PSEU</name>
<evidence type="ECO:0000259" key="1">
    <source>
        <dbReference type="Pfam" id="PF00582"/>
    </source>
</evidence>
<comment type="caution">
    <text evidence="2">The sequence shown here is derived from an EMBL/GenBank/DDBJ whole genome shotgun (WGS) entry which is preliminary data.</text>
</comment>
<dbReference type="InterPro" id="IPR006016">
    <property type="entry name" value="UspA"/>
</dbReference>
<accession>A0ABW5I3K6</accession>
<feature type="domain" description="UspA" evidence="1">
    <location>
        <begin position="1"/>
        <end position="40"/>
    </location>
</feature>
<dbReference type="Proteomes" id="UP001597542">
    <property type="component" value="Unassembled WGS sequence"/>
</dbReference>
<gene>
    <name evidence="2" type="ORF">ACFSUT_26085</name>
</gene>
<dbReference type="RefSeq" id="WP_344284227.1">
    <property type="nucleotide sequence ID" value="NZ_BAAAHV010000022.1"/>
</dbReference>
<evidence type="ECO:0000313" key="3">
    <source>
        <dbReference type="Proteomes" id="UP001597542"/>
    </source>
</evidence>
<protein>
    <submittedName>
        <fullName evidence="2">Universal stress protein</fullName>
    </submittedName>
</protein>
<evidence type="ECO:0000313" key="2">
    <source>
        <dbReference type="EMBL" id="MFD2483774.1"/>
    </source>
</evidence>
<dbReference type="InterPro" id="IPR014729">
    <property type="entry name" value="Rossmann-like_a/b/a_fold"/>
</dbReference>
<dbReference type="EMBL" id="JBHUKQ010000014">
    <property type="protein sequence ID" value="MFD2483774.1"/>
    <property type="molecule type" value="Genomic_DNA"/>
</dbReference>
<sequence length="222" mass="22995">MNGPVLVAFDGTPAAEHALSWAAAAAVRRGCELVVARTTWWPITLEPALPAVCLVPEARVDHAVEQAVAAWPALRVSGAESGGTAELLAIGARLDSSLIVAPACAQVPWRALLRGVGRPLAFAGSRCGPVVSEMRSRQAHLGTLALAFDLARSGGADLHVLHTAAIRHRACSADLAGFAVSALADWLVSCPDVAITYRLATSSRIQALKHSVRSGGVLLPAP</sequence>
<dbReference type="Pfam" id="PF00582">
    <property type="entry name" value="Usp"/>
    <property type="match status" value="1"/>
</dbReference>
<dbReference type="Gene3D" id="3.40.50.620">
    <property type="entry name" value="HUPs"/>
    <property type="match status" value="1"/>
</dbReference>
<dbReference type="SUPFAM" id="SSF52402">
    <property type="entry name" value="Adenine nucleotide alpha hydrolases-like"/>
    <property type="match status" value="1"/>
</dbReference>
<organism evidence="2 3">
    <name type="scientific">Amycolatopsis albidoflavus</name>
    <dbReference type="NCBI Taxonomy" id="102226"/>
    <lineage>
        <taxon>Bacteria</taxon>
        <taxon>Bacillati</taxon>
        <taxon>Actinomycetota</taxon>
        <taxon>Actinomycetes</taxon>
        <taxon>Pseudonocardiales</taxon>
        <taxon>Pseudonocardiaceae</taxon>
        <taxon>Amycolatopsis</taxon>
    </lineage>
</organism>